<dbReference type="EMBL" id="CP093443">
    <property type="protein sequence ID" value="UVI37137.1"/>
    <property type="molecule type" value="Genomic_DNA"/>
</dbReference>
<evidence type="ECO:0000256" key="1">
    <source>
        <dbReference type="SAM" id="MobiDB-lite"/>
    </source>
</evidence>
<protein>
    <recommendedName>
        <fullName evidence="4">Lipoprotein</fullName>
    </recommendedName>
</protein>
<evidence type="ECO:0000313" key="3">
    <source>
        <dbReference type="Proteomes" id="UP001064879"/>
    </source>
</evidence>
<proteinExistence type="predicted"/>
<reference evidence="2" key="1">
    <citation type="submission" date="2022-03" db="EMBL/GenBank/DDBJ databases">
        <title>Brevibacterium spongiae sp. nov., isolated from marine sponge.</title>
        <authorList>
            <person name="Li Z."/>
            <person name="Zhang M."/>
        </authorList>
    </citation>
    <scope>NUCLEOTIDE SEQUENCE</scope>
    <source>
        <strain evidence="2">WHS-Z9</strain>
    </source>
</reference>
<keyword evidence="3" id="KW-1185">Reference proteome</keyword>
<feature type="region of interest" description="Disordered" evidence="1">
    <location>
        <begin position="24"/>
        <end position="44"/>
    </location>
</feature>
<evidence type="ECO:0008006" key="4">
    <source>
        <dbReference type="Google" id="ProtNLM"/>
    </source>
</evidence>
<gene>
    <name evidence="2" type="ORF">L1F31_05640</name>
</gene>
<name>A0ABY5SRG4_9MICO</name>
<feature type="compositionally biased region" description="Basic and acidic residues" evidence="1">
    <location>
        <begin position="26"/>
        <end position="44"/>
    </location>
</feature>
<organism evidence="2 3">
    <name type="scientific">Brevibacterium spongiae</name>
    <dbReference type="NCBI Taxonomy" id="2909672"/>
    <lineage>
        <taxon>Bacteria</taxon>
        <taxon>Bacillati</taxon>
        <taxon>Actinomycetota</taxon>
        <taxon>Actinomycetes</taxon>
        <taxon>Micrococcales</taxon>
        <taxon>Brevibacteriaceae</taxon>
        <taxon>Brevibacterium</taxon>
    </lineage>
</organism>
<accession>A0ABY5SRG4</accession>
<dbReference type="Proteomes" id="UP001064879">
    <property type="component" value="Chromosome"/>
</dbReference>
<sequence length="235" mass="23796">MKRILPAIALCAGLSLVGCTGGGDSAPKDGGDDASKAAVEEAPKAEKLDEAKLKEILESTKAEGQSFKAVDGAGNASGEAAKALEASEFEPAKCKDITLNMLNANLASGGTTVAGTSTDNIVSAGLSSFDDEDGAKTQLEGSSTIAKECSDVKVKTAGVEMQMKYKTFDVEVAGADETSGVVANVEAGGQTAMELRIVTARVGNNIVAVSNIADVEEATVTKTADAFVKAVKNAS</sequence>
<dbReference type="PROSITE" id="PS51257">
    <property type="entry name" value="PROKAR_LIPOPROTEIN"/>
    <property type="match status" value="1"/>
</dbReference>
<dbReference type="RefSeq" id="WP_265419694.1">
    <property type="nucleotide sequence ID" value="NZ_CP093443.1"/>
</dbReference>
<evidence type="ECO:0000313" key="2">
    <source>
        <dbReference type="EMBL" id="UVI37137.1"/>
    </source>
</evidence>